<feature type="transmembrane region" description="Helical" evidence="8">
    <location>
        <begin position="302"/>
        <end position="324"/>
    </location>
</feature>
<feature type="transmembrane region" description="Helical" evidence="8">
    <location>
        <begin position="522"/>
        <end position="547"/>
    </location>
</feature>
<dbReference type="Pfam" id="PF00361">
    <property type="entry name" value="Proton_antipo_M"/>
    <property type="match status" value="1"/>
</dbReference>
<feature type="transmembrane region" description="Helical" evidence="8">
    <location>
        <begin position="240"/>
        <end position="262"/>
    </location>
</feature>
<organism evidence="10 11">
    <name type="scientific">Photobacterium toruni</name>
    <dbReference type="NCBI Taxonomy" id="1935446"/>
    <lineage>
        <taxon>Bacteria</taxon>
        <taxon>Pseudomonadati</taxon>
        <taxon>Pseudomonadota</taxon>
        <taxon>Gammaproteobacteria</taxon>
        <taxon>Vibrionales</taxon>
        <taxon>Vibrionaceae</taxon>
        <taxon>Photobacterium</taxon>
    </lineage>
</organism>
<dbReference type="EMBL" id="FUWP01000026">
    <property type="protein sequence ID" value="SKA53215.1"/>
    <property type="molecule type" value="Genomic_DNA"/>
</dbReference>
<dbReference type="InterPro" id="IPR001750">
    <property type="entry name" value="ND/Mrp_TM"/>
</dbReference>
<dbReference type="PRINTS" id="PR01434">
    <property type="entry name" value="NADHDHGNASE5"/>
</dbReference>
<accession>A0A1T4UKF4</accession>
<sequence>MSPLVLVCFALISYAVAAILSYQGRKHEQESLRLAGVISAFGGLFGIIAGISTIVTGYDAADATAAMSHWFSMDMLSALMVVVISLVTMAASVYSINYLEEYYGKGGWKVNVLFNVFAAAMTALVVSANVMVFIILMEIISLASWLIVISDGSAASKKAGLQYFIVDHAASVLIVFAFVIVASHANSYQFSAIMHNPVTGATASLVFLLALVGFGIKSAGIGLHGWLIKAYPISPSYCSTLISCVMVKIGIYGILKFAILFLGATQLWWGFAVLIFGAVSSVLGVMYALAEHDIKRLLAYHTIENIGIILIGVGVSMIGIASHHPVLALLGLLGGLYHLLNHAVFKGLLCLGSGSIVFRMHTKDMDSMGGLAKTMPKTAAAFLIGTLAICALPPLNGFVSEWFIYQSLFSMGKVGTVANLLFGPFGMVMLAFTGALACMCFVKVYGICFTGAPKTERAANTREVGPAMITATTSLAILCVVLGVCSPWIAPYFSSIASSMLNMAPVTVAHGLTVYPAVADQAILSTPVIAIALALLTLVPAALLYAFRQRRLPRRHQGDPWACGYQYEHKMTVSAASITRPMRNMFGFIYNNRQQSFTERFVLPYLSNGGENPTLDSRKVCRFCIIAVVVVVLFVPLISGVSH</sequence>
<feature type="transmembrane region" description="Helical" evidence="8">
    <location>
        <begin position="425"/>
        <end position="446"/>
    </location>
</feature>
<protein>
    <submittedName>
        <fullName evidence="10">Hydrogenase-4 component B</fullName>
        <ecNumber evidence="10">1.-.-.-</ecNumber>
    </submittedName>
</protein>
<evidence type="ECO:0000256" key="3">
    <source>
        <dbReference type="ARBA" id="ARBA00022692"/>
    </source>
</evidence>
<evidence type="ECO:0000256" key="6">
    <source>
        <dbReference type="ARBA" id="ARBA00023136"/>
    </source>
</evidence>
<name>A0A1T4UKF4_9GAMM</name>
<keyword evidence="2" id="KW-1003">Cell membrane</keyword>
<proteinExistence type="predicted"/>
<feature type="transmembrane region" description="Helical" evidence="8">
    <location>
        <begin position="116"/>
        <end position="149"/>
    </location>
</feature>
<keyword evidence="5 10" id="KW-0560">Oxidoreductase</keyword>
<dbReference type="PANTHER" id="PTHR42682">
    <property type="entry name" value="HYDROGENASE-4 COMPONENT F"/>
    <property type="match status" value="1"/>
</dbReference>
<feature type="transmembrane region" description="Helical" evidence="8">
    <location>
        <begin position="161"/>
        <end position="185"/>
    </location>
</feature>
<dbReference type="RefSeq" id="WP_080176110.1">
    <property type="nucleotide sequence ID" value="NZ_AP024855.1"/>
</dbReference>
<evidence type="ECO:0000256" key="5">
    <source>
        <dbReference type="ARBA" id="ARBA00023002"/>
    </source>
</evidence>
<keyword evidence="4 8" id="KW-1133">Transmembrane helix</keyword>
<evidence type="ECO:0000313" key="10">
    <source>
        <dbReference type="EMBL" id="SKA53215.1"/>
    </source>
</evidence>
<feature type="domain" description="NADH:quinone oxidoreductase/Mrp antiporter transmembrane" evidence="9">
    <location>
        <begin position="127"/>
        <end position="414"/>
    </location>
</feature>
<evidence type="ECO:0000256" key="8">
    <source>
        <dbReference type="SAM" id="Phobius"/>
    </source>
</evidence>
<feature type="transmembrane region" description="Helical" evidence="8">
    <location>
        <begin position="620"/>
        <end position="641"/>
    </location>
</feature>
<evidence type="ECO:0000256" key="1">
    <source>
        <dbReference type="ARBA" id="ARBA00004651"/>
    </source>
</evidence>
<feature type="transmembrane region" description="Helical" evidence="8">
    <location>
        <begin position="467"/>
        <end position="490"/>
    </location>
</feature>
<dbReference type="Proteomes" id="UP000191116">
    <property type="component" value="Unassembled WGS sequence"/>
</dbReference>
<evidence type="ECO:0000259" key="9">
    <source>
        <dbReference type="Pfam" id="PF00361"/>
    </source>
</evidence>
<evidence type="ECO:0000256" key="2">
    <source>
        <dbReference type="ARBA" id="ARBA00022475"/>
    </source>
</evidence>
<feature type="transmembrane region" description="Helical" evidence="8">
    <location>
        <begin position="336"/>
        <end position="358"/>
    </location>
</feature>
<dbReference type="OrthoDB" id="9768329at2"/>
<dbReference type="GO" id="GO:0005886">
    <property type="term" value="C:plasma membrane"/>
    <property type="evidence" value="ECO:0007669"/>
    <property type="project" value="UniProtKB-SubCell"/>
</dbReference>
<gene>
    <name evidence="10" type="primary">hyfB</name>
    <name evidence="10" type="ORF">CZ814_03393</name>
</gene>
<dbReference type="InterPro" id="IPR052175">
    <property type="entry name" value="ComplexI-like_HydComp"/>
</dbReference>
<comment type="subcellular location">
    <subcellularLocation>
        <location evidence="1">Cell membrane</location>
        <topology evidence="1">Multi-pass membrane protein</topology>
    </subcellularLocation>
    <subcellularLocation>
        <location evidence="7">Membrane</location>
        <topology evidence="7">Multi-pass membrane protein</topology>
    </subcellularLocation>
</comment>
<feature type="transmembrane region" description="Helical" evidence="8">
    <location>
        <begin position="33"/>
        <end position="55"/>
    </location>
</feature>
<feature type="transmembrane region" description="Helical" evidence="8">
    <location>
        <begin position="379"/>
        <end position="405"/>
    </location>
</feature>
<dbReference type="GO" id="GO:0016491">
    <property type="term" value="F:oxidoreductase activity"/>
    <property type="evidence" value="ECO:0007669"/>
    <property type="project" value="UniProtKB-KW"/>
</dbReference>
<keyword evidence="3 7" id="KW-0812">Transmembrane</keyword>
<evidence type="ECO:0000313" key="11">
    <source>
        <dbReference type="Proteomes" id="UP000191116"/>
    </source>
</evidence>
<feature type="transmembrane region" description="Helical" evidence="8">
    <location>
        <begin position="205"/>
        <end position="228"/>
    </location>
</feature>
<reference evidence="10 11" key="1">
    <citation type="submission" date="2017-02" db="EMBL/GenBank/DDBJ databases">
        <authorList>
            <person name="Peterson S.W."/>
        </authorList>
    </citation>
    <scope>NUCLEOTIDE SEQUENCE [LARGE SCALE GENOMIC DNA]</scope>
    <source>
        <strain evidence="10 11">CECT 9189</strain>
    </source>
</reference>
<dbReference type="PANTHER" id="PTHR42682:SF3">
    <property type="entry name" value="FORMATE HYDROGENLYASE SUBUNIT 3-RELATED"/>
    <property type="match status" value="1"/>
</dbReference>
<feature type="transmembrane region" description="Helical" evidence="8">
    <location>
        <begin position="268"/>
        <end position="290"/>
    </location>
</feature>
<evidence type="ECO:0000256" key="7">
    <source>
        <dbReference type="RuleBase" id="RU000320"/>
    </source>
</evidence>
<feature type="transmembrane region" description="Helical" evidence="8">
    <location>
        <begin position="76"/>
        <end position="96"/>
    </location>
</feature>
<keyword evidence="6 8" id="KW-0472">Membrane</keyword>
<dbReference type="EC" id="1.-.-.-" evidence="10"/>
<evidence type="ECO:0000256" key="4">
    <source>
        <dbReference type="ARBA" id="ARBA00022989"/>
    </source>
</evidence>
<dbReference type="AlphaFoldDB" id="A0A1T4UKF4"/>